<evidence type="ECO:0000256" key="2">
    <source>
        <dbReference type="ARBA" id="ARBA00007243"/>
    </source>
</evidence>
<keyword evidence="8" id="KW-0539">Nucleus</keyword>
<dbReference type="FunFam" id="3.30.70.330:FF:000029">
    <property type="entry name" value="U2 small nuclear ribonucleoprotein B"/>
    <property type="match status" value="1"/>
</dbReference>
<evidence type="ECO:0000259" key="12">
    <source>
        <dbReference type="PROSITE" id="PS50102"/>
    </source>
</evidence>
<evidence type="ECO:0000256" key="1">
    <source>
        <dbReference type="ARBA" id="ARBA00004123"/>
    </source>
</evidence>
<dbReference type="InterPro" id="IPR035979">
    <property type="entry name" value="RBD_domain_sf"/>
</dbReference>
<evidence type="ECO:0000256" key="11">
    <source>
        <dbReference type="SAM" id="MobiDB-lite"/>
    </source>
</evidence>
<proteinExistence type="inferred from homology"/>
<accession>A0A1Y2AHD6</accession>
<dbReference type="STRING" id="1754190.A0A1Y2AHD6"/>
<dbReference type="Gene3D" id="3.30.70.330">
    <property type="match status" value="2"/>
</dbReference>
<feature type="domain" description="RRM" evidence="12">
    <location>
        <begin position="166"/>
        <end position="240"/>
    </location>
</feature>
<dbReference type="InterPro" id="IPR000504">
    <property type="entry name" value="RRM_dom"/>
</dbReference>
<comment type="caution">
    <text evidence="13">The sequence shown here is derived from an EMBL/GenBank/DDBJ whole genome shotgun (WGS) entry which is preliminary data.</text>
</comment>
<dbReference type="InterPro" id="IPR012677">
    <property type="entry name" value="Nucleotide-bd_a/b_plait_sf"/>
</dbReference>
<evidence type="ECO:0000256" key="10">
    <source>
        <dbReference type="PROSITE-ProRule" id="PRU00176"/>
    </source>
</evidence>
<keyword evidence="5" id="KW-0677">Repeat</keyword>
<evidence type="ECO:0000256" key="4">
    <source>
        <dbReference type="ARBA" id="ARBA00022728"/>
    </source>
</evidence>
<dbReference type="GO" id="GO:0003723">
    <property type="term" value="F:RNA binding"/>
    <property type="evidence" value="ECO:0007669"/>
    <property type="project" value="UniProtKB-UniRule"/>
</dbReference>
<keyword evidence="7" id="KW-0508">mRNA splicing</keyword>
<dbReference type="EMBL" id="MCOG01000260">
    <property type="protein sequence ID" value="ORY21700.1"/>
    <property type="molecule type" value="Genomic_DNA"/>
</dbReference>
<keyword evidence="3" id="KW-0507">mRNA processing</keyword>
<dbReference type="AlphaFoldDB" id="A0A1Y2AHD6"/>
<evidence type="ECO:0000256" key="9">
    <source>
        <dbReference type="ARBA" id="ARBA00023274"/>
    </source>
</evidence>
<dbReference type="SMART" id="SM00360">
    <property type="entry name" value="RRM"/>
    <property type="match status" value="2"/>
</dbReference>
<dbReference type="PROSITE" id="PS50102">
    <property type="entry name" value="RRM"/>
    <property type="match status" value="2"/>
</dbReference>
<dbReference type="GO" id="GO:0006397">
    <property type="term" value="P:mRNA processing"/>
    <property type="evidence" value="ECO:0007669"/>
    <property type="project" value="UniProtKB-KW"/>
</dbReference>
<dbReference type="Pfam" id="PF00076">
    <property type="entry name" value="RRM_1"/>
    <property type="match status" value="2"/>
</dbReference>
<feature type="region of interest" description="Disordered" evidence="11">
    <location>
        <begin position="125"/>
        <end position="160"/>
    </location>
</feature>
<sequence>MASIPPNKTLYVNHLNEKIQKEELRKALYYLFSQYGRVVDVVALKTMKMRGQAFIVYREITEATKAMRSLQGFPLFDKPIKINYAKTRSNKLNVLDGEYKLDESNTKSIYSQMFSESAFSTGVTTVSRKREHEDDDQDNKKIALEKSKDTNEDKGEEEEENVIPNRILFLQNLPMDITDKMLSYLFVQYPGFKEIRLVPGKPDIAFAEYENELQAQTALKVLDGFNITPTNAMKVEFAKI</sequence>
<evidence type="ECO:0000256" key="3">
    <source>
        <dbReference type="ARBA" id="ARBA00022664"/>
    </source>
</evidence>
<reference evidence="13 14" key="1">
    <citation type="submission" date="2016-08" db="EMBL/GenBank/DDBJ databases">
        <title>A Parts List for Fungal Cellulosomes Revealed by Comparative Genomics.</title>
        <authorList>
            <consortium name="DOE Joint Genome Institute"/>
            <person name="Haitjema C.H."/>
            <person name="Gilmore S.P."/>
            <person name="Henske J.K."/>
            <person name="Solomon K.V."/>
            <person name="De Groot R."/>
            <person name="Kuo A."/>
            <person name="Mondo S.J."/>
            <person name="Salamov A.A."/>
            <person name="Labutti K."/>
            <person name="Zhao Z."/>
            <person name="Chiniquy J."/>
            <person name="Barry K."/>
            <person name="Brewer H.M."/>
            <person name="Purvine S.O."/>
            <person name="Wright A.T."/>
            <person name="Boxma B."/>
            <person name="Van Alen T."/>
            <person name="Hackstein J.H."/>
            <person name="Baker S.E."/>
            <person name="Grigoriev I.V."/>
            <person name="O'Malley M.A."/>
        </authorList>
    </citation>
    <scope>NUCLEOTIDE SEQUENCE [LARGE SCALE GENOMIC DNA]</scope>
    <source>
        <strain evidence="13 14">G1</strain>
    </source>
</reference>
<comment type="similarity">
    <text evidence="2">Belongs to the RRM U1 A/B'' family.</text>
</comment>
<evidence type="ECO:0000313" key="13">
    <source>
        <dbReference type="EMBL" id="ORY21700.1"/>
    </source>
</evidence>
<dbReference type="GO" id="GO:0005681">
    <property type="term" value="C:spliceosomal complex"/>
    <property type="evidence" value="ECO:0007669"/>
    <property type="project" value="UniProtKB-KW"/>
</dbReference>
<evidence type="ECO:0000256" key="7">
    <source>
        <dbReference type="ARBA" id="ARBA00023187"/>
    </source>
</evidence>
<keyword evidence="4" id="KW-0747">Spliceosome</keyword>
<name>A0A1Y2AHD6_9FUNG</name>
<evidence type="ECO:0000313" key="14">
    <source>
        <dbReference type="Proteomes" id="UP000193920"/>
    </source>
</evidence>
<feature type="domain" description="RRM" evidence="12">
    <location>
        <begin position="8"/>
        <end position="87"/>
    </location>
</feature>
<organism evidence="13 14">
    <name type="scientific">Neocallimastix californiae</name>
    <dbReference type="NCBI Taxonomy" id="1754190"/>
    <lineage>
        <taxon>Eukaryota</taxon>
        <taxon>Fungi</taxon>
        <taxon>Fungi incertae sedis</taxon>
        <taxon>Chytridiomycota</taxon>
        <taxon>Chytridiomycota incertae sedis</taxon>
        <taxon>Neocallimastigomycetes</taxon>
        <taxon>Neocallimastigales</taxon>
        <taxon>Neocallimastigaceae</taxon>
        <taxon>Neocallimastix</taxon>
    </lineage>
</organism>
<dbReference type="CDD" id="cd12246">
    <property type="entry name" value="RRM1_U1A_like"/>
    <property type="match status" value="1"/>
</dbReference>
<dbReference type="FunFam" id="3.30.70.330:FF:000039">
    <property type="entry name" value="U1 small nuclear ribonucleoprotein A"/>
    <property type="match status" value="1"/>
</dbReference>
<evidence type="ECO:0000256" key="6">
    <source>
        <dbReference type="ARBA" id="ARBA00022884"/>
    </source>
</evidence>
<keyword evidence="6 10" id="KW-0694">RNA-binding</keyword>
<dbReference type="GO" id="GO:0030532">
    <property type="term" value="C:small nuclear ribonucleoprotein complex"/>
    <property type="evidence" value="ECO:0007669"/>
    <property type="project" value="UniProtKB-ARBA"/>
</dbReference>
<dbReference type="GO" id="GO:0008380">
    <property type="term" value="P:RNA splicing"/>
    <property type="evidence" value="ECO:0007669"/>
    <property type="project" value="UniProtKB-KW"/>
</dbReference>
<keyword evidence="14" id="KW-1185">Reference proteome</keyword>
<dbReference type="OrthoDB" id="277802at2759"/>
<dbReference type="Proteomes" id="UP000193920">
    <property type="component" value="Unassembled WGS sequence"/>
</dbReference>
<evidence type="ECO:0000256" key="8">
    <source>
        <dbReference type="ARBA" id="ARBA00023242"/>
    </source>
</evidence>
<dbReference type="PANTHER" id="PTHR10501">
    <property type="entry name" value="U1 SMALL NUCLEAR RIBONUCLEOPROTEIN A/U2 SMALL NUCLEAR RIBONUCLEOPROTEIN B"/>
    <property type="match status" value="1"/>
</dbReference>
<gene>
    <name evidence="13" type="ORF">LY90DRAFT_707350</name>
</gene>
<comment type="subcellular location">
    <subcellularLocation>
        <location evidence="1">Nucleus</location>
    </subcellularLocation>
</comment>
<protein>
    <submittedName>
        <fullName evidence="13">RNA-binding domain-containing protein</fullName>
    </submittedName>
</protein>
<feature type="compositionally biased region" description="Basic and acidic residues" evidence="11">
    <location>
        <begin position="128"/>
        <end position="153"/>
    </location>
</feature>
<evidence type="ECO:0000256" key="5">
    <source>
        <dbReference type="ARBA" id="ARBA00022737"/>
    </source>
</evidence>
<keyword evidence="9" id="KW-0687">Ribonucleoprotein</keyword>
<dbReference type="SUPFAM" id="SSF54928">
    <property type="entry name" value="RNA-binding domain, RBD"/>
    <property type="match status" value="2"/>
</dbReference>